<evidence type="ECO:0000313" key="8">
    <source>
        <dbReference type="EMBL" id="KAK7402172.1"/>
    </source>
</evidence>
<organism evidence="8 9">
    <name type="scientific">Psophocarpus tetragonolobus</name>
    <name type="common">Winged bean</name>
    <name type="synonym">Dolichos tetragonolobus</name>
    <dbReference type="NCBI Taxonomy" id="3891"/>
    <lineage>
        <taxon>Eukaryota</taxon>
        <taxon>Viridiplantae</taxon>
        <taxon>Streptophyta</taxon>
        <taxon>Embryophyta</taxon>
        <taxon>Tracheophyta</taxon>
        <taxon>Spermatophyta</taxon>
        <taxon>Magnoliopsida</taxon>
        <taxon>eudicotyledons</taxon>
        <taxon>Gunneridae</taxon>
        <taxon>Pentapetalae</taxon>
        <taxon>rosids</taxon>
        <taxon>fabids</taxon>
        <taxon>Fabales</taxon>
        <taxon>Fabaceae</taxon>
        <taxon>Papilionoideae</taxon>
        <taxon>50 kb inversion clade</taxon>
        <taxon>NPAAA clade</taxon>
        <taxon>indigoferoid/millettioid clade</taxon>
        <taxon>Phaseoleae</taxon>
        <taxon>Psophocarpus</taxon>
    </lineage>
</organism>
<evidence type="ECO:0000256" key="4">
    <source>
        <dbReference type="ARBA" id="ARBA00023163"/>
    </source>
</evidence>
<dbReference type="PROSITE" id="PS50982">
    <property type="entry name" value="MBD"/>
    <property type="match status" value="1"/>
</dbReference>
<keyword evidence="2" id="KW-0805">Transcription regulation</keyword>
<dbReference type="InterPro" id="IPR016177">
    <property type="entry name" value="DNA-bd_dom_sf"/>
</dbReference>
<gene>
    <name evidence="8" type="ORF">VNO78_14226</name>
</gene>
<evidence type="ECO:0000256" key="6">
    <source>
        <dbReference type="SAM" id="MobiDB-lite"/>
    </source>
</evidence>
<accession>A0AAN9XQX8</accession>
<dbReference type="PANTHER" id="PTHR12396:SF38">
    <property type="entry name" value="METHYL-CPG-BINDING DOMAIN-CONTAINING PROTEIN 7"/>
    <property type="match status" value="1"/>
</dbReference>
<comment type="subcellular location">
    <subcellularLocation>
        <location evidence="1">Nucleus</location>
    </subcellularLocation>
</comment>
<dbReference type="Proteomes" id="UP001386955">
    <property type="component" value="Unassembled WGS sequence"/>
</dbReference>
<dbReference type="AlphaFoldDB" id="A0AAN9XQX8"/>
<name>A0AAN9XQX8_PSOTE</name>
<dbReference type="PANTHER" id="PTHR12396">
    <property type="entry name" value="METHYL-CPG BINDING PROTEIN, MBD"/>
    <property type="match status" value="1"/>
</dbReference>
<evidence type="ECO:0000256" key="3">
    <source>
        <dbReference type="ARBA" id="ARBA00023125"/>
    </source>
</evidence>
<dbReference type="SUPFAM" id="SSF54171">
    <property type="entry name" value="DNA-binding domain"/>
    <property type="match status" value="1"/>
</dbReference>
<proteinExistence type="predicted"/>
<comment type="caution">
    <text evidence="8">The sequence shown here is derived from an EMBL/GenBank/DDBJ whole genome shotgun (WGS) entry which is preliminary data.</text>
</comment>
<evidence type="ECO:0000313" key="9">
    <source>
        <dbReference type="Proteomes" id="UP001386955"/>
    </source>
</evidence>
<dbReference type="GO" id="GO:0005634">
    <property type="term" value="C:nucleus"/>
    <property type="evidence" value="ECO:0007669"/>
    <property type="project" value="UniProtKB-SubCell"/>
</dbReference>
<evidence type="ECO:0000256" key="1">
    <source>
        <dbReference type="ARBA" id="ARBA00004123"/>
    </source>
</evidence>
<dbReference type="InterPro" id="IPR001739">
    <property type="entry name" value="Methyl_CpG_DNA-bd"/>
</dbReference>
<dbReference type="GO" id="GO:0003677">
    <property type="term" value="F:DNA binding"/>
    <property type="evidence" value="ECO:0007669"/>
    <property type="project" value="UniProtKB-KW"/>
</dbReference>
<dbReference type="EMBL" id="JAYMYS010000003">
    <property type="protein sequence ID" value="KAK7402172.1"/>
    <property type="molecule type" value="Genomic_DNA"/>
</dbReference>
<protein>
    <recommendedName>
        <fullName evidence="7">MBD domain-containing protein</fullName>
    </recommendedName>
</protein>
<evidence type="ECO:0000259" key="7">
    <source>
        <dbReference type="PROSITE" id="PS50982"/>
    </source>
</evidence>
<keyword evidence="4" id="KW-0804">Transcription</keyword>
<sequence>MAAPFEVGREDEHQHSSIVTSSHFRLPDGWLVEEKPRASKSHVDKYYYEPGTGRKFRSLLAVQRHLAGESVDYVIAKKMVPKNEHTKFIESGAGQQFSSMKAIDNLVSGENAFTATSKSAMKSGMGEQRACGVRSYRKPVHKRSSVTEEGKITPNSLKHSIQSVLSEKPDSQKKTKLEKCNRASMHNLTAPPPPKVSWVLSGPGGVWSPFLDDSIVQESEKLKWSEAFVLSIHDNEVINDFNS</sequence>
<keyword evidence="5" id="KW-0539">Nucleus</keyword>
<keyword evidence="9" id="KW-1185">Reference proteome</keyword>
<dbReference type="Pfam" id="PF01429">
    <property type="entry name" value="MBD"/>
    <property type="match status" value="1"/>
</dbReference>
<feature type="compositionally biased region" description="Basic residues" evidence="6">
    <location>
        <begin position="135"/>
        <end position="144"/>
    </location>
</feature>
<evidence type="ECO:0000256" key="2">
    <source>
        <dbReference type="ARBA" id="ARBA00023015"/>
    </source>
</evidence>
<feature type="region of interest" description="Disordered" evidence="6">
    <location>
        <begin position="124"/>
        <end position="158"/>
    </location>
</feature>
<feature type="domain" description="MBD" evidence="7">
    <location>
        <begin position="16"/>
        <end position="86"/>
    </location>
</feature>
<evidence type="ECO:0000256" key="5">
    <source>
        <dbReference type="ARBA" id="ARBA00023242"/>
    </source>
</evidence>
<dbReference type="Gene3D" id="3.30.890.10">
    <property type="entry name" value="Methyl-cpg-binding Protein 2, Chain A"/>
    <property type="match status" value="1"/>
</dbReference>
<keyword evidence="3" id="KW-0238">DNA-binding</keyword>
<reference evidence="8 9" key="1">
    <citation type="submission" date="2024-01" db="EMBL/GenBank/DDBJ databases">
        <title>The genomes of 5 underutilized Papilionoideae crops provide insights into root nodulation and disease resistanc.</title>
        <authorList>
            <person name="Jiang F."/>
        </authorList>
    </citation>
    <scope>NUCLEOTIDE SEQUENCE [LARGE SCALE GENOMIC DNA]</scope>
    <source>
        <strain evidence="8">DUOXIRENSHENG_FW03</strain>
        <tissue evidence="8">Leaves</tissue>
    </source>
</reference>